<feature type="domain" description="Rapamycin-insensitive companion of mTOR" evidence="3">
    <location>
        <begin position="733"/>
        <end position="806"/>
    </location>
</feature>
<dbReference type="PANTHER" id="PTHR13298:SF11">
    <property type="entry name" value="RAPAMYCIN-INSENSITIVE COMPANION OF MTOR"/>
    <property type="match status" value="1"/>
</dbReference>
<protein>
    <submittedName>
        <fullName evidence="4">Uncharacterized protein</fullName>
    </submittedName>
</protein>
<dbReference type="PANTHER" id="PTHR13298">
    <property type="entry name" value="CYTOSOLIC REGULATOR PIANISSIMO"/>
    <property type="match status" value="1"/>
</dbReference>
<dbReference type="SMART" id="SM01310">
    <property type="entry name" value="RICTOR_V"/>
    <property type="match status" value="1"/>
</dbReference>
<feature type="domain" description="Rapamycin-insensitive companion of mTOR N-terminal" evidence="2">
    <location>
        <begin position="23"/>
        <end position="336"/>
    </location>
</feature>
<evidence type="ECO:0000313" key="5">
    <source>
        <dbReference type="Proteomes" id="UP001470230"/>
    </source>
</evidence>
<comment type="similarity">
    <text evidence="1">Belongs to the RICTOR family.</text>
</comment>
<evidence type="ECO:0000259" key="3">
    <source>
        <dbReference type="SMART" id="SM01310"/>
    </source>
</evidence>
<dbReference type="Pfam" id="PF14664">
    <property type="entry name" value="RICTOR_N"/>
    <property type="match status" value="1"/>
</dbReference>
<dbReference type="SMART" id="SM01308">
    <property type="entry name" value="RICTOR_N"/>
    <property type="match status" value="1"/>
</dbReference>
<organism evidence="4 5">
    <name type="scientific">Tritrichomonas musculus</name>
    <dbReference type="NCBI Taxonomy" id="1915356"/>
    <lineage>
        <taxon>Eukaryota</taxon>
        <taxon>Metamonada</taxon>
        <taxon>Parabasalia</taxon>
        <taxon>Tritrichomonadida</taxon>
        <taxon>Tritrichomonadidae</taxon>
        <taxon>Tritrichomonas</taxon>
    </lineage>
</organism>
<keyword evidence="5" id="KW-1185">Reference proteome</keyword>
<dbReference type="EMBL" id="JAPFFF010000005">
    <property type="protein sequence ID" value="KAK8889199.1"/>
    <property type="molecule type" value="Genomic_DNA"/>
</dbReference>
<sequence>MSDDSILNSYFPIILKEFASPDQKFNALNKIFQCLEVDFQEWEFNDNELPFIASYLHKLYIIPSSNTRTTVLRICFQLELYSEDPICELYHFDYLIVTSLDQRNSSSNSKNDEKTACFEYILLLLKTEKPLPVSIVRTLISIYSEENSQYKTFILTILGQYSILTDEIDIIPEIGEIFIDSLVEGFDDGIFELIAYGFENRLPFLLNRHLINLLLSPISQIEESLYSCDKTCSILSQILSTWPGFFVFGLEMNGIENLVKCSSHKARYVIQIIKNLFIFNDTPNIITNPYCAFLIKILLHFDFLKETNLLSKDSSFVSFYTSLMPYLTKYANFNLPKIDKSSLQNSIKIGISDAFRQNNDYPINYDLQSYQLPPDPNQYDWKIIQMKIAIFMPSNENEIKNSASFYLTLLDYFCGPFLYSNQVTSNQIISDCFIDLIDFLIKKDWGMSLIQRSDSAKNAFKFTICQLLQNTPIDSQSPVWTFFKSISNLMSTHSGVNLLTKFELLDGLRRLGDLCSNLYVAERIISMIQFYPDGGWAIPVFDQFINSPNRSISSLSIKELKRKIETTQFQKDKLFSMLLVPHIKNIFNQKEYDRLKEPLGLLMELISKYDVCFKSIICDRQMHKILSICDHFVYAYILSDPESHEYSKIEDEINWWLTKGNEEYLNVYDKAMEYAFSKKESILVDNPSIITYENGFTLAPPHLFSQLPKSQKGFQLLSKYIGQIVKSIPDSPLTSQRASFFALANFASIPGETEKIIENENVVEVMIKTALKSDSYVLKGSLICCLSLFTITDSFSKILIENGFEMFVLGHQKTIVPIDFSIFLKKEVHFEETVIQIPQKSEVVPDEVAKRLIELLNPITSKEARDQLFTLYRGRSNGITTTDIALYAHQLMAHFTYTSEIRKFIFELFKQTPLYPRIEAKCDPEITAIVKAKFYILLNKSSIDKPSIINVELPKYSLSELSRRANEKYSQICTSVPEVYLTDEVFNQATKMDKKTFYSLTKNEQQKIRNDLLSMKS</sequence>
<evidence type="ECO:0000256" key="1">
    <source>
        <dbReference type="ARBA" id="ARBA00008878"/>
    </source>
</evidence>
<gene>
    <name evidence="4" type="ORF">M9Y10_033944</name>
</gene>
<dbReference type="SUPFAM" id="SSF48371">
    <property type="entry name" value="ARM repeat"/>
    <property type="match status" value="1"/>
</dbReference>
<dbReference type="Proteomes" id="UP001470230">
    <property type="component" value="Unassembled WGS sequence"/>
</dbReference>
<evidence type="ECO:0000259" key="2">
    <source>
        <dbReference type="SMART" id="SM01308"/>
    </source>
</evidence>
<comment type="caution">
    <text evidence="4">The sequence shown here is derived from an EMBL/GenBank/DDBJ whole genome shotgun (WGS) entry which is preliminary data.</text>
</comment>
<dbReference type="InterPro" id="IPR029452">
    <property type="entry name" value="RICTOR_V"/>
</dbReference>
<dbReference type="InterPro" id="IPR016024">
    <property type="entry name" value="ARM-type_fold"/>
</dbReference>
<accession>A0ABR2KDK3</accession>
<reference evidence="4 5" key="1">
    <citation type="submission" date="2024-04" db="EMBL/GenBank/DDBJ databases">
        <title>Tritrichomonas musculus Genome.</title>
        <authorList>
            <person name="Alves-Ferreira E."/>
            <person name="Grigg M."/>
            <person name="Lorenzi H."/>
            <person name="Galac M."/>
        </authorList>
    </citation>
    <scope>NUCLEOTIDE SEQUENCE [LARGE SCALE GENOMIC DNA]</scope>
    <source>
        <strain evidence="4 5">EAF2021</strain>
    </source>
</reference>
<dbReference type="Pfam" id="PF14668">
    <property type="entry name" value="RICTOR_V"/>
    <property type="match status" value="1"/>
</dbReference>
<name>A0ABR2KDK3_9EUKA</name>
<dbReference type="InterPro" id="IPR028267">
    <property type="entry name" value="Pianissimo_N"/>
</dbReference>
<evidence type="ECO:0000313" key="4">
    <source>
        <dbReference type="EMBL" id="KAK8889199.1"/>
    </source>
</evidence>
<dbReference type="SMART" id="SM01303">
    <property type="entry name" value="RasGEF_N_2"/>
    <property type="match status" value="1"/>
</dbReference>
<dbReference type="InterPro" id="IPR028268">
    <property type="entry name" value="Pianissimo_fam"/>
</dbReference>
<proteinExistence type="inferred from homology"/>